<evidence type="ECO:0000313" key="2">
    <source>
        <dbReference type="Proteomes" id="UP000002026"/>
    </source>
</evidence>
<dbReference type="SUPFAM" id="SSF141130">
    <property type="entry name" value="Acetamidase/Formamidase-like"/>
    <property type="match status" value="1"/>
</dbReference>
<dbReference type="Pfam" id="PF03069">
    <property type="entry name" value="FmdA_AmdA"/>
    <property type="match status" value="2"/>
</dbReference>
<dbReference type="AlphaFoldDB" id="C7N1R6"/>
<name>C7N1R6_SLAHD</name>
<dbReference type="KEGG" id="shi:Shel_23480"/>
<dbReference type="GO" id="GO:0016811">
    <property type="term" value="F:hydrolase activity, acting on carbon-nitrogen (but not peptide) bonds, in linear amides"/>
    <property type="evidence" value="ECO:0007669"/>
    <property type="project" value="InterPro"/>
</dbReference>
<evidence type="ECO:0000313" key="1">
    <source>
        <dbReference type="EMBL" id="ACV23357.1"/>
    </source>
</evidence>
<dbReference type="PANTHER" id="PTHR31891:SF1">
    <property type="entry name" value="FORMAMIDASE C869.04-RELATED"/>
    <property type="match status" value="1"/>
</dbReference>
<dbReference type="eggNOG" id="COG2421">
    <property type="taxonomic scope" value="Bacteria"/>
</dbReference>
<dbReference type="Gene3D" id="2.60.120.580">
    <property type="entry name" value="Acetamidase/Formamidase-like domains"/>
    <property type="match status" value="1"/>
</dbReference>
<keyword evidence="2" id="KW-1185">Reference proteome</keyword>
<dbReference type="Gene3D" id="3.10.28.20">
    <property type="entry name" value="Acetamidase/Formamidase-like domains"/>
    <property type="match status" value="1"/>
</dbReference>
<dbReference type="HOGENOM" id="CLU_032013_1_0_11"/>
<organism evidence="1 2">
    <name type="scientific">Slackia heliotrinireducens (strain ATCC 29202 / DSM 20476 / NCTC 11029 / RHS 1)</name>
    <name type="common">Peptococcus heliotrinreducens</name>
    <dbReference type="NCBI Taxonomy" id="471855"/>
    <lineage>
        <taxon>Bacteria</taxon>
        <taxon>Bacillati</taxon>
        <taxon>Actinomycetota</taxon>
        <taxon>Coriobacteriia</taxon>
        <taxon>Eggerthellales</taxon>
        <taxon>Eggerthellaceae</taxon>
        <taxon>Slackia</taxon>
    </lineage>
</organism>
<dbReference type="Proteomes" id="UP000002026">
    <property type="component" value="Chromosome"/>
</dbReference>
<dbReference type="EMBL" id="CP001684">
    <property type="protein sequence ID" value="ACV23357.1"/>
    <property type="molecule type" value="Genomic_DNA"/>
</dbReference>
<sequence>MLELNDDAVFYAFSADLEPVMTIKSGDTVRIRTQDCFANQLKADNTIDGLDWDRVNPATGPIYIEGAEPGDVLKVHLHAIDVDSKACMCTGEAEGTCGDLFADGLVNVVKPVVDGKLIWDEGVELDCRPMIGVIGVAPEPGKSINCGTPDHHGGNMDTTIIEAGATLYFPVSVEGALFGCGDVHAVMGDGEISVSGAEIASWVTASFEVLKDRSLTNPALLNDTQFCTIASEPSLDAACDTAVHDMVRILSERCEGISTEDLVMLLSLCADVQVSQIVDPQKTARFVVPRRVVEAYGFTW</sequence>
<dbReference type="InterPro" id="IPR004304">
    <property type="entry name" value="FmdA_AmdA"/>
</dbReference>
<dbReference type="STRING" id="471855.Shel_23480"/>
<accession>C7N1R6</accession>
<reference evidence="1 2" key="1">
    <citation type="journal article" date="2009" name="Stand. Genomic Sci.">
        <title>Complete genome sequence of Slackia heliotrinireducens type strain (RHS 1).</title>
        <authorList>
            <person name="Pukall R."/>
            <person name="Lapidus A."/>
            <person name="Nolan M."/>
            <person name="Copeland A."/>
            <person name="Glavina Del Rio T."/>
            <person name="Lucas S."/>
            <person name="Chen F."/>
            <person name="Tice H."/>
            <person name="Cheng J.F."/>
            <person name="Chertkov O."/>
            <person name="Bruce D."/>
            <person name="Goodwin L."/>
            <person name="Kuske C."/>
            <person name="Brettin T."/>
            <person name="Detter J.C."/>
            <person name="Han C."/>
            <person name="Pitluck S."/>
            <person name="Pati A."/>
            <person name="Mavrommatis K."/>
            <person name="Ivanova N."/>
            <person name="Ovchinnikova G."/>
            <person name="Chen A."/>
            <person name="Palaniappan K."/>
            <person name="Schneider S."/>
            <person name="Rohde M."/>
            <person name="Chain P."/>
            <person name="D'haeseleer P."/>
            <person name="Goker M."/>
            <person name="Bristow J."/>
            <person name="Eisen J.A."/>
            <person name="Markowitz V."/>
            <person name="Kyrpides N.C."/>
            <person name="Klenk H.P."/>
            <person name="Hugenholtz P."/>
        </authorList>
    </citation>
    <scope>NUCLEOTIDE SEQUENCE [LARGE SCALE GENOMIC DNA]</scope>
    <source>
        <strain evidence="2">ATCC 29202 / DSM 20476 / NCTC 11029 / RHS 1</strain>
    </source>
</reference>
<proteinExistence type="predicted"/>
<dbReference type="PANTHER" id="PTHR31891">
    <property type="entry name" value="FORMAMIDASE C869.04-RELATED"/>
    <property type="match status" value="1"/>
</dbReference>
<gene>
    <name evidence="1" type="ordered locus">Shel_23480</name>
</gene>
<protein>
    <submittedName>
        <fullName evidence="1">Predicted acetamidase/formamidase</fullName>
    </submittedName>
</protein>
<dbReference type="RefSeq" id="WP_012799457.1">
    <property type="nucleotide sequence ID" value="NC_013165.1"/>
</dbReference>